<dbReference type="Pfam" id="PF00724">
    <property type="entry name" value="Oxidored_FMN"/>
    <property type="match status" value="1"/>
</dbReference>
<dbReference type="InterPro" id="IPR013785">
    <property type="entry name" value="Aldolase_TIM"/>
</dbReference>
<dbReference type="InterPro" id="IPR001155">
    <property type="entry name" value="OxRdtase_FMN_N"/>
</dbReference>
<accession>E6Q5E4</accession>
<evidence type="ECO:0000256" key="3">
    <source>
        <dbReference type="ARBA" id="ARBA00022643"/>
    </source>
</evidence>
<comment type="cofactor">
    <cofactor evidence="1">
        <name>FMN</name>
        <dbReference type="ChEBI" id="CHEBI:58210"/>
    </cofactor>
</comment>
<feature type="domain" description="NADH:flavin oxidoreductase/NADH oxidase N-terminal" evidence="6">
    <location>
        <begin position="3"/>
        <end position="324"/>
    </location>
</feature>
<dbReference type="CDD" id="cd02932">
    <property type="entry name" value="OYE_YqiM_FMN"/>
    <property type="match status" value="1"/>
</dbReference>
<dbReference type="PANTHER" id="PTHR43303:SF4">
    <property type="entry name" value="NADPH DEHYDROGENASE C23G7.10C-RELATED"/>
    <property type="match status" value="1"/>
</dbReference>
<name>E6Q5E4_9ZZZZ</name>
<reference evidence="7" key="1">
    <citation type="submission" date="2009-10" db="EMBL/GenBank/DDBJ databases">
        <title>Diversity of trophic interactions inside an arsenic-rich microbial ecosystem.</title>
        <authorList>
            <person name="Bertin P.N."/>
            <person name="Heinrich-Salmeron A."/>
            <person name="Pelletier E."/>
            <person name="Goulhen-Chollet F."/>
            <person name="Arsene-Ploetze F."/>
            <person name="Gallien S."/>
            <person name="Calteau A."/>
            <person name="Vallenet D."/>
            <person name="Casiot C."/>
            <person name="Chane-Woon-Ming B."/>
            <person name="Giloteaux L."/>
            <person name="Barakat M."/>
            <person name="Bonnefoy V."/>
            <person name="Bruneel O."/>
            <person name="Chandler M."/>
            <person name="Cleiss J."/>
            <person name="Duran R."/>
            <person name="Elbaz-Poulichet F."/>
            <person name="Fonknechten N."/>
            <person name="Lauga B."/>
            <person name="Mornico D."/>
            <person name="Ortet P."/>
            <person name="Schaeffer C."/>
            <person name="Siguier P."/>
            <person name="Alexander Thil Smith A."/>
            <person name="Van Dorsselaer A."/>
            <person name="Weissenbach J."/>
            <person name="Medigue C."/>
            <person name="Le Paslier D."/>
        </authorList>
    </citation>
    <scope>NUCLEOTIDE SEQUENCE</scope>
</reference>
<dbReference type="InterPro" id="IPR044152">
    <property type="entry name" value="YqjM-like"/>
</dbReference>
<dbReference type="Gene3D" id="3.20.20.70">
    <property type="entry name" value="Aldolase class I"/>
    <property type="match status" value="1"/>
</dbReference>
<dbReference type="GO" id="GO:0003959">
    <property type="term" value="F:NADPH dehydrogenase activity"/>
    <property type="evidence" value="ECO:0007669"/>
    <property type="project" value="UniProtKB-EC"/>
</dbReference>
<proteinExistence type="predicted"/>
<dbReference type="PANTHER" id="PTHR43303">
    <property type="entry name" value="NADPH DEHYDROGENASE C23G7.10C-RELATED"/>
    <property type="match status" value="1"/>
</dbReference>
<keyword evidence="4" id="KW-0521">NADP</keyword>
<comment type="caution">
    <text evidence="7">The sequence shown here is derived from an EMBL/GenBank/DDBJ whole genome shotgun (WGS) entry which is preliminary data.</text>
</comment>
<organism evidence="7">
    <name type="scientific">mine drainage metagenome</name>
    <dbReference type="NCBI Taxonomy" id="410659"/>
    <lineage>
        <taxon>unclassified sequences</taxon>
        <taxon>metagenomes</taxon>
        <taxon>ecological metagenomes</taxon>
    </lineage>
</organism>
<evidence type="ECO:0000313" key="7">
    <source>
        <dbReference type="EMBL" id="CBI02409.1"/>
    </source>
</evidence>
<sequence length="354" mass="38524">MRSVDISNRVVVSPMCQYSAIDGTASDWHLVNLGHLALSGPGLVFFEATHVNPEGRITPHCLGLYSDENERGLKRVVDFLKTWSQSRVGIQLGHAGRKGGTKPPFSAGNLPPNPALWQPVAPSALAYDEGWAEPIALDRAGIETTIADFVAAAQRARRIGVEVVELHFAHGYLAHQFLSPLSNRRDDEYGGALENRMRFPLELFQAVRDALPAEMPVGVRISATDFVEGGWDLDSSIVLVRRLAERGCDFVDVSGGGLSPLQKIHPAPGYQVGFAKAIRAATGMATIAVGMIVDPEYADRIVRDGEADFVALARGFLRDPRWLWNAVDRLGGESFVPPQYARGRQTAIPKPSPK</sequence>
<keyword evidence="5 7" id="KW-0560">Oxidoreductase</keyword>
<keyword evidence="3" id="KW-0288">FMN</keyword>
<keyword evidence="2" id="KW-0285">Flavoprotein</keyword>
<gene>
    <name evidence="7" type="ORF">CARN4_2367</name>
</gene>
<dbReference type="SUPFAM" id="SSF51395">
    <property type="entry name" value="FMN-linked oxidoreductases"/>
    <property type="match status" value="1"/>
</dbReference>
<dbReference type="GO" id="GO:0010181">
    <property type="term" value="F:FMN binding"/>
    <property type="evidence" value="ECO:0007669"/>
    <property type="project" value="InterPro"/>
</dbReference>
<dbReference type="EMBL" id="CABO01000037">
    <property type="protein sequence ID" value="CBI02409.1"/>
    <property type="molecule type" value="Genomic_DNA"/>
</dbReference>
<protein>
    <submittedName>
        <fullName evidence="7">Putative NADPH dehydrogenase</fullName>
        <ecNumber evidence="7">1.6.99.1</ecNumber>
    </submittedName>
</protein>
<evidence type="ECO:0000256" key="2">
    <source>
        <dbReference type="ARBA" id="ARBA00022630"/>
    </source>
</evidence>
<evidence type="ECO:0000256" key="5">
    <source>
        <dbReference type="ARBA" id="ARBA00023002"/>
    </source>
</evidence>
<dbReference type="AlphaFoldDB" id="E6Q5E4"/>
<dbReference type="GO" id="GO:0050661">
    <property type="term" value="F:NADP binding"/>
    <property type="evidence" value="ECO:0007669"/>
    <property type="project" value="InterPro"/>
</dbReference>
<evidence type="ECO:0000259" key="6">
    <source>
        <dbReference type="Pfam" id="PF00724"/>
    </source>
</evidence>
<evidence type="ECO:0000256" key="1">
    <source>
        <dbReference type="ARBA" id="ARBA00001917"/>
    </source>
</evidence>
<evidence type="ECO:0000256" key="4">
    <source>
        <dbReference type="ARBA" id="ARBA00022857"/>
    </source>
</evidence>
<dbReference type="EC" id="1.6.99.1" evidence="7"/>